<feature type="transmembrane region" description="Helical" evidence="1">
    <location>
        <begin position="171"/>
        <end position="191"/>
    </location>
</feature>
<dbReference type="RefSeq" id="WP_213167906.1">
    <property type="nucleotide sequence ID" value="NZ_CP058559.1"/>
</dbReference>
<keyword evidence="3" id="KW-1185">Reference proteome</keyword>
<dbReference type="Proteomes" id="UP000516160">
    <property type="component" value="Chromosome"/>
</dbReference>
<proteinExistence type="predicted"/>
<organism evidence="2 3">
    <name type="scientific">Alkalicella caledoniensis</name>
    <dbReference type="NCBI Taxonomy" id="2731377"/>
    <lineage>
        <taxon>Bacteria</taxon>
        <taxon>Bacillati</taxon>
        <taxon>Bacillota</taxon>
        <taxon>Clostridia</taxon>
        <taxon>Eubacteriales</taxon>
        <taxon>Proteinivoracaceae</taxon>
        <taxon>Alkalicella</taxon>
    </lineage>
</organism>
<protein>
    <submittedName>
        <fullName evidence="2">Arsenic efflux protein</fullName>
    </submittedName>
</protein>
<evidence type="ECO:0000256" key="1">
    <source>
        <dbReference type="SAM" id="Phobius"/>
    </source>
</evidence>
<gene>
    <name evidence="2" type="ORF">HYG86_05420</name>
</gene>
<feature type="transmembrane region" description="Helical" evidence="1">
    <location>
        <begin position="312"/>
        <end position="330"/>
    </location>
</feature>
<dbReference type="AlphaFoldDB" id="A0A7G9W6D7"/>
<feature type="transmembrane region" description="Helical" evidence="1">
    <location>
        <begin position="83"/>
        <end position="102"/>
    </location>
</feature>
<feature type="transmembrane region" description="Helical" evidence="1">
    <location>
        <begin position="16"/>
        <end position="34"/>
    </location>
</feature>
<sequence length="391" mass="42919">MFIEILELIIDSMEGAFIEVGSFVGSVLLLFGYINYKKSGKFMESIEKSKKFQPLIGGVMGLTPGCGGAVFMMPLFFKKSVTFGTVVAALMATMGDAAFVMIATRPFHYLIVSGISLTVGVITGYLVDLTSLGDNILKKYENRMRILKGFRGKQGEFVAPMTPIERKKSNFLNYLFWSLISIGLVFGVAGIMQVDIELFPNLEEIIGVAGVILAIFLVFKGKKFLRDDTTESEQSKVSSLKKTFIENALETAFVIMWVFVGFLAYELLTLGLGMGDYAAGEMMIENWLLATGIVSIIIGVAVGIIPGCGPQIIFITLFINGLVPFSALLANAISQDGDALFPLIAIDRRSAVWATAINKLPALVFAFIVYWIELNYDWSGFLNSMVDKLFM</sequence>
<name>A0A7G9W6D7_ALKCA</name>
<evidence type="ECO:0000313" key="3">
    <source>
        <dbReference type="Proteomes" id="UP000516160"/>
    </source>
</evidence>
<dbReference type="Pfam" id="PF11449">
    <property type="entry name" value="ArsP_2"/>
    <property type="match status" value="1"/>
</dbReference>
<dbReference type="InterPro" id="IPR021552">
    <property type="entry name" value="ArsP_2"/>
</dbReference>
<feature type="transmembrane region" description="Helical" evidence="1">
    <location>
        <begin position="198"/>
        <end position="219"/>
    </location>
</feature>
<dbReference type="KEGG" id="acae:HYG86_05420"/>
<feature type="transmembrane region" description="Helical" evidence="1">
    <location>
        <begin position="109"/>
        <end position="127"/>
    </location>
</feature>
<evidence type="ECO:0000313" key="2">
    <source>
        <dbReference type="EMBL" id="QNO14249.1"/>
    </source>
</evidence>
<dbReference type="EMBL" id="CP058559">
    <property type="protein sequence ID" value="QNO14249.1"/>
    <property type="molecule type" value="Genomic_DNA"/>
</dbReference>
<accession>A0A7G9W6D7</accession>
<dbReference type="NCBIfam" id="NF037962">
    <property type="entry name" value="arsenic_eff"/>
    <property type="match status" value="1"/>
</dbReference>
<keyword evidence="1" id="KW-0812">Transmembrane</keyword>
<feature type="transmembrane region" description="Helical" evidence="1">
    <location>
        <begin position="55"/>
        <end position="77"/>
    </location>
</feature>
<feature type="transmembrane region" description="Helical" evidence="1">
    <location>
        <begin position="287"/>
        <end position="306"/>
    </location>
</feature>
<reference evidence="2 3" key="1">
    <citation type="submission" date="2020-07" db="EMBL/GenBank/DDBJ databases">
        <title>Alkalicella. sp. LB2 genome.</title>
        <authorList>
            <person name="Postec A."/>
            <person name="Quemeneur M."/>
        </authorList>
    </citation>
    <scope>NUCLEOTIDE SEQUENCE [LARGE SCALE GENOMIC DNA]</scope>
    <source>
        <strain evidence="2 3">LB2</strain>
    </source>
</reference>
<feature type="transmembrane region" description="Helical" evidence="1">
    <location>
        <begin position="351"/>
        <end position="372"/>
    </location>
</feature>
<feature type="transmembrane region" description="Helical" evidence="1">
    <location>
        <begin position="254"/>
        <end position="275"/>
    </location>
</feature>
<keyword evidence="1" id="KW-1133">Transmembrane helix</keyword>
<keyword evidence="1" id="KW-0472">Membrane</keyword>